<keyword evidence="1" id="KW-1133">Transmembrane helix</keyword>
<dbReference type="AlphaFoldDB" id="A0A318YBC1"/>
<proteinExistence type="predicted"/>
<gene>
    <name evidence="2" type="ORF">BO87DRAFT_462602</name>
</gene>
<evidence type="ECO:0000313" key="2">
    <source>
        <dbReference type="EMBL" id="PYH29980.1"/>
    </source>
</evidence>
<feature type="transmembrane region" description="Helical" evidence="1">
    <location>
        <begin position="117"/>
        <end position="139"/>
    </location>
</feature>
<protein>
    <submittedName>
        <fullName evidence="2">Uncharacterized protein</fullName>
    </submittedName>
</protein>
<dbReference type="EMBL" id="KZ821485">
    <property type="protein sequence ID" value="PYH29980.1"/>
    <property type="molecule type" value="Genomic_DNA"/>
</dbReference>
<dbReference type="Proteomes" id="UP000247647">
    <property type="component" value="Unassembled WGS sequence"/>
</dbReference>
<feature type="transmembrane region" description="Helical" evidence="1">
    <location>
        <begin position="159"/>
        <end position="179"/>
    </location>
</feature>
<sequence length="194" mass="21627">MSAPQGYPDCGHIDNREDALARVEDITAVGFLPNLSDLVGWYLSLTVGTELSIQRRLYFVDRDLTYRSSVEGIVVGAFAGRVSEFFHGPWEGVCPDEVFFAVKPYSPRLVEENPEHLLVIVMMLGIISSFCWLEYKLMVEAGVPFAVPSEDPYFADREGLFLLLMAVVTISLLPFLKLISPGFRNIPHPPSSSL</sequence>
<accession>A0A318YBC1</accession>
<dbReference type="RefSeq" id="XP_025475458.1">
    <property type="nucleotide sequence ID" value="XM_025629177.1"/>
</dbReference>
<keyword evidence="1" id="KW-0472">Membrane</keyword>
<evidence type="ECO:0000313" key="3">
    <source>
        <dbReference type="Proteomes" id="UP000247647"/>
    </source>
</evidence>
<dbReference type="GeneID" id="37131633"/>
<keyword evidence="1" id="KW-0812">Transmembrane</keyword>
<reference evidence="2" key="1">
    <citation type="submission" date="2016-12" db="EMBL/GenBank/DDBJ databases">
        <title>The genomes of Aspergillus section Nigri reveals drivers in fungal speciation.</title>
        <authorList>
            <consortium name="DOE Joint Genome Institute"/>
            <person name="Vesth T.C."/>
            <person name="Nybo J."/>
            <person name="Theobald S."/>
            <person name="Brandl J."/>
            <person name="Frisvad J.C."/>
            <person name="Nielsen K.F."/>
            <person name="Lyhne E.K."/>
            <person name="Kogle M.E."/>
            <person name="Kuo A."/>
            <person name="Riley R."/>
            <person name="Clum A."/>
            <person name="Nolan M."/>
            <person name="Lipzen A."/>
            <person name="Salamov A."/>
            <person name="Henrissat B."/>
            <person name="Wiebenga A."/>
            <person name="De Vries R.P."/>
            <person name="Grigoriev I.V."/>
            <person name="Mortensen U.H."/>
            <person name="Andersen M.R."/>
            <person name="Baker S.E."/>
        </authorList>
    </citation>
    <scope>NUCLEOTIDE SEQUENCE [LARGE SCALE GENOMIC DNA]</scope>
    <source>
        <strain evidence="2">CBS 115656</strain>
    </source>
</reference>
<keyword evidence="3" id="KW-1185">Reference proteome</keyword>
<evidence type="ECO:0000256" key="1">
    <source>
        <dbReference type="SAM" id="Phobius"/>
    </source>
</evidence>
<organism evidence="2 3">
    <name type="scientific">Aspergillus neoniger (strain CBS 115656)</name>
    <dbReference type="NCBI Taxonomy" id="1448310"/>
    <lineage>
        <taxon>Eukaryota</taxon>
        <taxon>Fungi</taxon>
        <taxon>Dikarya</taxon>
        <taxon>Ascomycota</taxon>
        <taxon>Pezizomycotina</taxon>
        <taxon>Eurotiomycetes</taxon>
        <taxon>Eurotiomycetidae</taxon>
        <taxon>Eurotiales</taxon>
        <taxon>Aspergillaceae</taxon>
        <taxon>Aspergillus</taxon>
        <taxon>Aspergillus subgen. Circumdati</taxon>
    </lineage>
</organism>
<name>A0A318YBC1_ASPNB</name>